<evidence type="ECO:0000313" key="2">
    <source>
        <dbReference type="Proteomes" id="UP001065298"/>
    </source>
</evidence>
<comment type="caution">
    <text evidence="1">The sequence shown here is derived from an EMBL/GenBank/DDBJ whole genome shotgun (WGS) entry which is preliminary data.</text>
</comment>
<organism evidence="1 2">
    <name type="scientific">Fusarium keratoplasticum</name>
    <dbReference type="NCBI Taxonomy" id="1328300"/>
    <lineage>
        <taxon>Eukaryota</taxon>
        <taxon>Fungi</taxon>
        <taxon>Dikarya</taxon>
        <taxon>Ascomycota</taxon>
        <taxon>Pezizomycotina</taxon>
        <taxon>Sordariomycetes</taxon>
        <taxon>Hypocreomycetidae</taxon>
        <taxon>Hypocreales</taxon>
        <taxon>Nectriaceae</taxon>
        <taxon>Fusarium</taxon>
        <taxon>Fusarium solani species complex</taxon>
    </lineage>
</organism>
<protein>
    <submittedName>
        <fullName evidence="1">Uncharacterized protein</fullName>
    </submittedName>
</protein>
<proteinExistence type="predicted"/>
<dbReference type="Proteomes" id="UP001065298">
    <property type="component" value="Chromosome 5"/>
</dbReference>
<dbReference type="EMBL" id="CM046507">
    <property type="protein sequence ID" value="KAI8669649.1"/>
    <property type="molecule type" value="Genomic_DNA"/>
</dbReference>
<reference evidence="1" key="1">
    <citation type="submission" date="2022-06" db="EMBL/GenBank/DDBJ databases">
        <title>Fusarium solani species complex genomes reveal bases of compartmentalisation and animal pathogenesis.</title>
        <authorList>
            <person name="Tsai I.J."/>
        </authorList>
    </citation>
    <scope>NUCLEOTIDE SEQUENCE</scope>
    <source>
        <strain evidence="1">Fu6.1</strain>
    </source>
</reference>
<keyword evidence="2" id="KW-1185">Reference proteome</keyword>
<name>A0ACC0QXQ8_9HYPO</name>
<evidence type="ECO:0000313" key="1">
    <source>
        <dbReference type="EMBL" id="KAI8669649.1"/>
    </source>
</evidence>
<sequence length="655" mass="73060">MSGVELIVGAVLGSIPIAIEIYDRSDRVFGVFSTFRQYPREVSILDARLSVQRTIFRNNALNLLTAITRDQESVLQVINHPAATVARLDLVMAGVYRDRIDALQESFESCAQTAQQIRGSVQALFSQYDDFRAEVGEKRDDMSTSEWLKHVKTRFRLALNKPKIEEAISDLRELNRDFSLITDQIIKHLQRVSSEARGNEPPARRPAKSLNILQPYHRVRYASKALYSTLRVQWNCNTHQYHSFDIRVVDCDCGYGNGKAKVASSRYVTCELAVTHDDLSSSSKGPLYLEIQQSCESDDQDVDQGVGNSASIQQLTKVLETNAGRSEMEVSATKESKVRKLLGRFKKEKLHVPAFDTTAPIPQLPTLTQSLSNLRLSDQSTQPSKSSSADLSLIDDVCKMAYANISGSTNRSFLGSWSGPHAQWFYVPASLSTGDGGSRALSDIIKWIAKEPVLRSLPRSTLVELAGNVAEGIMQFYSTPWLVSTDLGRNIRYFSPSGSSSTSTQLKGPFFMTRFKNRQGESLPQQLAEASSAESISLSRTVHFLEARNELLFNFGILMLEIGFARPWHELKQAVTATHGKLSDYKIAEKLAGQLVNQLGLTYPKIIRKCLGCDFGLGETDMDNEDLQRRFLEDVVAGLQQLKDYMTEMNIAPLG</sequence>
<gene>
    <name evidence="1" type="ORF">NCS57_00780500</name>
</gene>
<accession>A0ACC0QXQ8</accession>